<proteinExistence type="predicted"/>
<sequence>MREAKMKKERPPLRALYDPETDILYFHFMDGTVEEILEAGENIIVELDKKGRIMGIEVWDASKKGVLKELRKVVASSKTTRQKKTQP</sequence>
<reference evidence="1" key="1">
    <citation type="journal article" date="2020" name="mSystems">
        <title>Genome- and Community-Level Interaction Insights into Carbon Utilization and Element Cycling Functions of Hydrothermarchaeota in Hydrothermal Sediment.</title>
        <authorList>
            <person name="Zhou Z."/>
            <person name="Liu Y."/>
            <person name="Xu W."/>
            <person name="Pan J."/>
            <person name="Luo Z.H."/>
            <person name="Li M."/>
        </authorList>
    </citation>
    <scope>NUCLEOTIDE SEQUENCE [LARGE SCALE GENOMIC DNA]</scope>
    <source>
        <strain evidence="1">SpSt-116</strain>
    </source>
</reference>
<name>A0A7C1CCH3_9CREN</name>
<dbReference type="InterPro" id="IPR019270">
    <property type="entry name" value="DUF2283"/>
</dbReference>
<comment type="caution">
    <text evidence="1">The sequence shown here is derived from an EMBL/GenBank/DDBJ whole genome shotgun (WGS) entry which is preliminary data.</text>
</comment>
<evidence type="ECO:0000313" key="1">
    <source>
        <dbReference type="EMBL" id="HDP14742.1"/>
    </source>
</evidence>
<dbReference type="PANTHER" id="PTHR37029:SF1">
    <property type="entry name" value="SSR1768 PROTEIN"/>
    <property type="match status" value="1"/>
</dbReference>
<dbReference type="AlphaFoldDB" id="A0A7C1CCH3"/>
<organism evidence="1">
    <name type="scientific">Thermofilum adornatum</name>
    <dbReference type="NCBI Taxonomy" id="1365176"/>
    <lineage>
        <taxon>Archaea</taxon>
        <taxon>Thermoproteota</taxon>
        <taxon>Thermoprotei</taxon>
        <taxon>Thermofilales</taxon>
        <taxon>Thermofilaceae</taxon>
        <taxon>Thermofilum</taxon>
    </lineage>
</organism>
<dbReference type="EMBL" id="DSAY01000057">
    <property type="protein sequence ID" value="HDP14742.1"/>
    <property type="molecule type" value="Genomic_DNA"/>
</dbReference>
<dbReference type="Pfam" id="PF10049">
    <property type="entry name" value="DUF2283"/>
    <property type="match status" value="1"/>
</dbReference>
<dbReference type="PANTHER" id="PTHR37029">
    <property type="entry name" value="SSR1768 PROTEIN"/>
    <property type="match status" value="1"/>
</dbReference>
<accession>A0A7C1CCH3</accession>
<gene>
    <name evidence="1" type="ORF">ENN26_03055</name>
</gene>
<protein>
    <submittedName>
        <fullName evidence="1">DUF2283 domain-containing protein</fullName>
    </submittedName>
</protein>